<dbReference type="AlphaFoldDB" id="A0A5J4SCQ9"/>
<feature type="transmembrane region" description="Helical" evidence="1">
    <location>
        <begin position="13"/>
        <end position="32"/>
    </location>
</feature>
<keyword evidence="1" id="KW-1133">Transmembrane helix</keyword>
<feature type="transmembrane region" description="Helical" evidence="1">
    <location>
        <begin position="296"/>
        <end position="321"/>
    </location>
</feature>
<keyword evidence="1" id="KW-0472">Membrane</keyword>
<feature type="domain" description="Glycosyltransferase 2-like" evidence="2">
    <location>
        <begin position="59"/>
        <end position="225"/>
    </location>
</feature>
<dbReference type="InterPro" id="IPR029044">
    <property type="entry name" value="Nucleotide-diphossugar_trans"/>
</dbReference>
<dbReference type="GO" id="GO:0016758">
    <property type="term" value="F:hexosyltransferase activity"/>
    <property type="evidence" value="ECO:0007669"/>
    <property type="project" value="UniProtKB-ARBA"/>
</dbReference>
<gene>
    <name evidence="3" type="ORF">EZS27_008786</name>
</gene>
<feature type="transmembrane region" description="Helical" evidence="1">
    <location>
        <begin position="327"/>
        <end position="347"/>
    </location>
</feature>
<organism evidence="3">
    <name type="scientific">termite gut metagenome</name>
    <dbReference type="NCBI Taxonomy" id="433724"/>
    <lineage>
        <taxon>unclassified sequences</taxon>
        <taxon>metagenomes</taxon>
        <taxon>organismal metagenomes</taxon>
    </lineage>
</organism>
<protein>
    <recommendedName>
        <fullName evidence="2">Glycosyltransferase 2-like domain-containing protein</fullName>
    </recommendedName>
</protein>
<dbReference type="EMBL" id="SNRY01000265">
    <property type="protein sequence ID" value="KAA6343532.1"/>
    <property type="molecule type" value="Genomic_DNA"/>
</dbReference>
<dbReference type="PANTHER" id="PTHR22916:SF3">
    <property type="entry name" value="UDP-GLCNAC:BETAGAL BETA-1,3-N-ACETYLGLUCOSAMINYLTRANSFERASE-LIKE PROTEIN 1"/>
    <property type="match status" value="1"/>
</dbReference>
<accession>A0A5J4SCQ9</accession>
<dbReference type="InterPro" id="IPR001173">
    <property type="entry name" value="Glyco_trans_2-like"/>
</dbReference>
<dbReference type="PANTHER" id="PTHR22916">
    <property type="entry name" value="GLYCOSYLTRANSFERASE"/>
    <property type="match status" value="1"/>
</dbReference>
<dbReference type="Gene3D" id="3.90.550.10">
    <property type="entry name" value="Spore Coat Polysaccharide Biosynthesis Protein SpsA, Chain A"/>
    <property type="match status" value="1"/>
</dbReference>
<name>A0A5J4SCQ9_9ZZZZ</name>
<comment type="caution">
    <text evidence="3">The sequence shown here is derived from an EMBL/GenBank/DDBJ whole genome shotgun (WGS) entry which is preliminary data.</text>
</comment>
<dbReference type="Pfam" id="PF00535">
    <property type="entry name" value="Glycos_transf_2"/>
    <property type="match status" value="1"/>
</dbReference>
<evidence type="ECO:0000256" key="1">
    <source>
        <dbReference type="SAM" id="Phobius"/>
    </source>
</evidence>
<dbReference type="SUPFAM" id="SSF53448">
    <property type="entry name" value="Nucleotide-diphospho-sugar transferases"/>
    <property type="match status" value="1"/>
</dbReference>
<keyword evidence="1" id="KW-0812">Transmembrane</keyword>
<sequence length="393" mass="46200">MEAIVFRFSTLELILLSCSSALWLIQLIYYFALYNKLHKRKVAVRKGKVIFSEELPPLSVIIYIRDSREKVLREFLLPVLEQDYPKFEVIVVNDAPDHGEELLLLMQKQYPHLHYTFIPTSARYISRKKLALTLGAKAGKYEWLVFTEANCYPADKNWLRLMARNFTSGTQVVLGYSNFQYKNGWSHKYRSFDLLFTSLRYLGFAHAGRPYMGIGRNMAYRKELFFNQKGFSSHLDLDRGDDDLFINQIATKANTCVEVDAGAVIRMQPLAFEEDWSEEKMTYAVTSKYFRGSQRLLLGFETLSRLLFHVVFTGVMVFFLMNHYWNAAGVTVLLWLIRYIVQAIVINRTSAELGEKRRYYFTLPIFDILLPLQTLKYKIYRDYRGKNYFMKRN</sequence>
<reference evidence="3" key="1">
    <citation type="submission" date="2019-03" db="EMBL/GenBank/DDBJ databases">
        <title>Single cell metagenomics reveals metabolic interactions within the superorganism composed of flagellate Streblomastix strix and complex community of Bacteroidetes bacteria on its surface.</title>
        <authorList>
            <person name="Treitli S.C."/>
            <person name="Kolisko M."/>
            <person name="Husnik F."/>
            <person name="Keeling P."/>
            <person name="Hampl V."/>
        </authorList>
    </citation>
    <scope>NUCLEOTIDE SEQUENCE</scope>
    <source>
        <strain evidence="3">STM</strain>
    </source>
</reference>
<proteinExistence type="predicted"/>
<evidence type="ECO:0000259" key="2">
    <source>
        <dbReference type="Pfam" id="PF00535"/>
    </source>
</evidence>
<evidence type="ECO:0000313" key="3">
    <source>
        <dbReference type="EMBL" id="KAA6343532.1"/>
    </source>
</evidence>